<dbReference type="RefSeq" id="WP_123420626.1">
    <property type="nucleotide sequence ID" value="NZ_RJUL01000002.1"/>
</dbReference>
<proteinExistence type="predicted"/>
<name>A0A3N1PLV3_9GAMM</name>
<dbReference type="EMBL" id="RJUL01000002">
    <property type="protein sequence ID" value="ROQ29675.1"/>
    <property type="molecule type" value="Genomic_DNA"/>
</dbReference>
<evidence type="ECO:0000313" key="1">
    <source>
        <dbReference type="EMBL" id="ROQ29675.1"/>
    </source>
</evidence>
<evidence type="ECO:0000313" key="2">
    <source>
        <dbReference type="Proteomes" id="UP000268033"/>
    </source>
</evidence>
<reference evidence="1 2" key="1">
    <citation type="submission" date="2018-11" db="EMBL/GenBank/DDBJ databases">
        <title>Genomic Encyclopedia of Type Strains, Phase IV (KMG-IV): sequencing the most valuable type-strain genomes for metagenomic binning, comparative biology and taxonomic classification.</title>
        <authorList>
            <person name="Goeker M."/>
        </authorList>
    </citation>
    <scope>NUCLEOTIDE SEQUENCE [LARGE SCALE GENOMIC DNA]</scope>
    <source>
        <strain evidence="1 2">DSM 21945</strain>
    </source>
</reference>
<gene>
    <name evidence="1" type="ORF">EDC28_10240</name>
</gene>
<sequence>MTSPSPVTVFFMDTDQCWLLTGVDNQSRHPLSLGLDTLAPPLATPYQLELAIEAAEAQLMPLAATLPPQSLLVLTGPGAECLAALAHSASINLDWVELHFGELALAAERQHPRFDGATRAALLLVRELMHHLGFDSAQLPVSHG</sequence>
<keyword evidence="2" id="KW-1185">Reference proteome</keyword>
<dbReference type="AlphaFoldDB" id="A0A3N1PLV3"/>
<comment type="caution">
    <text evidence="1">The sequence shown here is derived from an EMBL/GenBank/DDBJ whole genome shotgun (WGS) entry which is preliminary data.</text>
</comment>
<dbReference type="Proteomes" id="UP000268033">
    <property type="component" value="Unassembled WGS sequence"/>
</dbReference>
<organism evidence="1 2">
    <name type="scientific">Gallaecimonas pentaromativorans</name>
    <dbReference type="NCBI Taxonomy" id="584787"/>
    <lineage>
        <taxon>Bacteria</taxon>
        <taxon>Pseudomonadati</taxon>
        <taxon>Pseudomonadota</taxon>
        <taxon>Gammaproteobacteria</taxon>
        <taxon>Enterobacterales</taxon>
        <taxon>Gallaecimonadaceae</taxon>
        <taxon>Gallaecimonas</taxon>
    </lineage>
</organism>
<protein>
    <submittedName>
        <fullName evidence="1">Uncharacterized protein</fullName>
    </submittedName>
</protein>
<accession>A0A3N1PLV3</accession>